<accession>A0A4Q9Z033</accession>
<evidence type="ECO:0000256" key="4">
    <source>
        <dbReference type="SAM" id="Phobius"/>
    </source>
</evidence>
<dbReference type="AlphaFoldDB" id="A0A4Q9Z033"/>
<dbReference type="PANTHER" id="PTHR38772:SF1">
    <property type="entry name" value="NUCLEOID-ASSOCIATED PROTEIN YEJK"/>
    <property type="match status" value="1"/>
</dbReference>
<dbReference type="GO" id="GO:0003690">
    <property type="term" value="F:double-stranded DNA binding"/>
    <property type="evidence" value="ECO:0007669"/>
    <property type="project" value="TreeGrafter"/>
</dbReference>
<dbReference type="OrthoDB" id="980584at2"/>
<reference evidence="5 6" key="1">
    <citation type="submission" date="2019-02" db="EMBL/GenBank/DDBJ databases">
        <title>Flavobacterium sp. RD-2-33 isolated from forest soil.</title>
        <authorList>
            <person name="Chaudhary D.K."/>
        </authorList>
    </citation>
    <scope>NUCLEOTIDE SEQUENCE [LARGE SCALE GENOMIC DNA]</scope>
    <source>
        <strain evidence="5 6">RD-2-33</strain>
    </source>
</reference>
<dbReference type="GO" id="GO:0003727">
    <property type="term" value="F:single-stranded RNA binding"/>
    <property type="evidence" value="ECO:0007669"/>
    <property type="project" value="TreeGrafter"/>
</dbReference>
<keyword evidence="4" id="KW-0472">Membrane</keyword>
<dbReference type="GO" id="GO:0005737">
    <property type="term" value="C:cytoplasm"/>
    <property type="evidence" value="ECO:0007669"/>
    <property type="project" value="UniProtKB-SubCell"/>
</dbReference>
<name>A0A4Q9Z033_9FLAO</name>
<protein>
    <submittedName>
        <fullName evidence="5">Nucleoid-associated protein</fullName>
    </submittedName>
</protein>
<evidence type="ECO:0000313" key="5">
    <source>
        <dbReference type="EMBL" id="TBX69626.1"/>
    </source>
</evidence>
<evidence type="ECO:0000256" key="3">
    <source>
        <dbReference type="ARBA" id="ARBA00022490"/>
    </source>
</evidence>
<dbReference type="Proteomes" id="UP000293300">
    <property type="component" value="Unassembled WGS sequence"/>
</dbReference>
<organism evidence="5 6">
    <name type="scientific">Flavobacterium silvisoli</name>
    <dbReference type="NCBI Taxonomy" id="2529433"/>
    <lineage>
        <taxon>Bacteria</taxon>
        <taxon>Pseudomonadati</taxon>
        <taxon>Bacteroidota</taxon>
        <taxon>Flavobacteriia</taxon>
        <taxon>Flavobacteriales</taxon>
        <taxon>Flavobacteriaceae</taxon>
        <taxon>Flavobacterium</taxon>
    </lineage>
</organism>
<dbReference type="Pfam" id="PF04245">
    <property type="entry name" value="NA37"/>
    <property type="match status" value="1"/>
</dbReference>
<dbReference type="GO" id="GO:0043590">
    <property type="term" value="C:bacterial nucleoid"/>
    <property type="evidence" value="ECO:0007669"/>
    <property type="project" value="TreeGrafter"/>
</dbReference>
<keyword evidence="6" id="KW-1185">Reference proteome</keyword>
<evidence type="ECO:0000256" key="1">
    <source>
        <dbReference type="ARBA" id="ARBA00004496"/>
    </source>
</evidence>
<comment type="subcellular location">
    <subcellularLocation>
        <location evidence="1">Cytoplasm</location>
    </subcellularLocation>
</comment>
<sequence>MELYRIIIHELSKVRGQNTAETFLSNSLLPNSEITTGLVEKLNNSYNNDKIIYAVFDEGSGRTFPSNFRGYKESSQSENEFIDFSKMMVNNLRELISLVTLATGGFLVFTEYSVNGIGFLGIFLIRDTQGVIFNRNEANHQVEIDTITYMNTEKLAMACRIHIPKYLSNDGRYITFMRKGQNDVADYFIKWISAAQPESSKHFTERLYDLVSLMPLPNDFETGEQLDINTFREKLVRYIKDRGRMVDLNEMGNHFYEDENIFIYHRDMNDFEIDNIFRADGKALNKFNQLDVKADGIQLKFSRGAYNSGKVRPADEGDFVIIESAILKRELVRQVEQNNQN</sequence>
<dbReference type="EMBL" id="SJPE01000006">
    <property type="protein sequence ID" value="TBX69626.1"/>
    <property type="molecule type" value="Genomic_DNA"/>
</dbReference>
<evidence type="ECO:0000313" key="6">
    <source>
        <dbReference type="Proteomes" id="UP000293300"/>
    </source>
</evidence>
<feature type="transmembrane region" description="Helical" evidence="4">
    <location>
        <begin position="95"/>
        <end position="125"/>
    </location>
</feature>
<dbReference type="InterPro" id="IPR007358">
    <property type="entry name" value="Nucleoid_associated_NdpA"/>
</dbReference>
<keyword evidence="4" id="KW-1133">Transmembrane helix</keyword>
<comment type="similarity">
    <text evidence="2">Belongs to the YejK family.</text>
</comment>
<dbReference type="RefSeq" id="WP_131475896.1">
    <property type="nucleotide sequence ID" value="NZ_SJPE01000006.1"/>
</dbReference>
<proteinExistence type="inferred from homology"/>
<evidence type="ECO:0000256" key="2">
    <source>
        <dbReference type="ARBA" id="ARBA00009035"/>
    </source>
</evidence>
<dbReference type="PANTHER" id="PTHR38772">
    <property type="match status" value="1"/>
</dbReference>
<gene>
    <name evidence="5" type="ORF">EZL74_07040</name>
</gene>
<keyword evidence="3" id="KW-0963">Cytoplasm</keyword>
<keyword evidence="4" id="KW-0812">Transmembrane</keyword>
<comment type="caution">
    <text evidence="5">The sequence shown here is derived from an EMBL/GenBank/DDBJ whole genome shotgun (WGS) entry which is preliminary data.</text>
</comment>